<feature type="transmembrane region" description="Helical" evidence="9">
    <location>
        <begin position="107"/>
        <end position="129"/>
    </location>
</feature>
<evidence type="ECO:0000259" key="10">
    <source>
        <dbReference type="Pfam" id="PF02518"/>
    </source>
</evidence>
<keyword evidence="7" id="KW-0902">Two-component regulatory system</keyword>
<dbReference type="GO" id="GO:0046983">
    <property type="term" value="F:protein dimerization activity"/>
    <property type="evidence" value="ECO:0007669"/>
    <property type="project" value="InterPro"/>
</dbReference>
<dbReference type="SUPFAM" id="SSF55874">
    <property type="entry name" value="ATPase domain of HSP90 chaperone/DNA topoisomerase II/histidine kinase"/>
    <property type="match status" value="1"/>
</dbReference>
<dbReference type="InterPro" id="IPR003594">
    <property type="entry name" value="HATPase_dom"/>
</dbReference>
<dbReference type="AlphaFoldDB" id="A0A941D8W2"/>
<dbReference type="InterPro" id="IPR011712">
    <property type="entry name" value="Sig_transdc_His_kin_sub3_dim/P"/>
</dbReference>
<evidence type="ECO:0000313" key="12">
    <source>
        <dbReference type="EMBL" id="MBR7742637.1"/>
    </source>
</evidence>
<gene>
    <name evidence="12" type="ORF">KC207_04965</name>
</gene>
<dbReference type="Pfam" id="PF02518">
    <property type="entry name" value="HATPase_c"/>
    <property type="match status" value="1"/>
</dbReference>
<protein>
    <recommendedName>
        <fullName evidence="14">Sensor histidine kinase</fullName>
    </recommendedName>
</protein>
<dbReference type="PANTHER" id="PTHR24421:SF37">
    <property type="entry name" value="SENSOR HISTIDINE KINASE NARS"/>
    <property type="match status" value="1"/>
</dbReference>
<dbReference type="Proteomes" id="UP000677016">
    <property type="component" value="Unassembled WGS sequence"/>
</dbReference>
<evidence type="ECO:0000313" key="13">
    <source>
        <dbReference type="Proteomes" id="UP000677016"/>
    </source>
</evidence>
<proteinExistence type="predicted"/>
<feature type="transmembrane region" description="Helical" evidence="9">
    <location>
        <begin position="12"/>
        <end position="34"/>
    </location>
</feature>
<evidence type="ECO:0000256" key="5">
    <source>
        <dbReference type="ARBA" id="ARBA00022777"/>
    </source>
</evidence>
<evidence type="ECO:0000256" key="4">
    <source>
        <dbReference type="ARBA" id="ARBA00022692"/>
    </source>
</evidence>
<evidence type="ECO:0000256" key="8">
    <source>
        <dbReference type="ARBA" id="ARBA00023136"/>
    </source>
</evidence>
<dbReference type="InterPro" id="IPR036890">
    <property type="entry name" value="HATPase_C_sf"/>
</dbReference>
<organism evidence="12 13">
    <name type="scientific">Phycicoccus avicenniae</name>
    <dbReference type="NCBI Taxonomy" id="2828860"/>
    <lineage>
        <taxon>Bacteria</taxon>
        <taxon>Bacillati</taxon>
        <taxon>Actinomycetota</taxon>
        <taxon>Actinomycetes</taxon>
        <taxon>Micrococcales</taxon>
        <taxon>Intrasporangiaceae</taxon>
        <taxon>Phycicoccus</taxon>
    </lineage>
</organism>
<keyword evidence="2" id="KW-1003">Cell membrane</keyword>
<dbReference type="RefSeq" id="WP_211601792.1">
    <property type="nucleotide sequence ID" value="NZ_JAGSNF010000004.1"/>
</dbReference>
<accession>A0A941D8W2</accession>
<reference evidence="12" key="1">
    <citation type="submission" date="2021-04" db="EMBL/GenBank/DDBJ databases">
        <title>Phycicoccus avicenniae sp. nov., a novel endophytic actinomycetes isolated from branch of Avicennia mariana.</title>
        <authorList>
            <person name="Tuo L."/>
        </authorList>
    </citation>
    <scope>NUCLEOTIDE SEQUENCE</scope>
    <source>
        <strain evidence="12">BSK3Z-2</strain>
    </source>
</reference>
<evidence type="ECO:0000256" key="7">
    <source>
        <dbReference type="ARBA" id="ARBA00023012"/>
    </source>
</evidence>
<dbReference type="Gene3D" id="3.30.565.10">
    <property type="entry name" value="Histidine kinase-like ATPase, C-terminal domain"/>
    <property type="match status" value="1"/>
</dbReference>
<evidence type="ECO:0000259" key="11">
    <source>
        <dbReference type="Pfam" id="PF07730"/>
    </source>
</evidence>
<comment type="caution">
    <text evidence="12">The sequence shown here is derived from an EMBL/GenBank/DDBJ whole genome shotgun (WGS) entry which is preliminary data.</text>
</comment>
<keyword evidence="5" id="KW-0418">Kinase</keyword>
<evidence type="ECO:0000256" key="9">
    <source>
        <dbReference type="SAM" id="Phobius"/>
    </source>
</evidence>
<feature type="domain" description="Histidine kinase/HSP90-like ATPase" evidence="10">
    <location>
        <begin position="293"/>
        <end position="381"/>
    </location>
</feature>
<dbReference type="EMBL" id="JAGSNF010000004">
    <property type="protein sequence ID" value="MBR7742637.1"/>
    <property type="molecule type" value="Genomic_DNA"/>
</dbReference>
<name>A0A941D8W2_9MICO</name>
<evidence type="ECO:0000256" key="1">
    <source>
        <dbReference type="ARBA" id="ARBA00004651"/>
    </source>
</evidence>
<evidence type="ECO:0000256" key="2">
    <source>
        <dbReference type="ARBA" id="ARBA00022475"/>
    </source>
</evidence>
<keyword evidence="13" id="KW-1185">Reference proteome</keyword>
<feature type="transmembrane region" description="Helical" evidence="9">
    <location>
        <begin position="40"/>
        <end position="59"/>
    </location>
</feature>
<dbReference type="Gene3D" id="1.20.5.1930">
    <property type="match status" value="1"/>
</dbReference>
<dbReference type="GO" id="GO:0000155">
    <property type="term" value="F:phosphorelay sensor kinase activity"/>
    <property type="evidence" value="ECO:0007669"/>
    <property type="project" value="InterPro"/>
</dbReference>
<evidence type="ECO:0000256" key="3">
    <source>
        <dbReference type="ARBA" id="ARBA00022679"/>
    </source>
</evidence>
<comment type="subcellular location">
    <subcellularLocation>
        <location evidence="1">Cell membrane</location>
        <topology evidence="1">Multi-pass membrane protein</topology>
    </subcellularLocation>
</comment>
<dbReference type="Pfam" id="PF07730">
    <property type="entry name" value="HisKA_3"/>
    <property type="match status" value="1"/>
</dbReference>
<dbReference type="GO" id="GO:0005886">
    <property type="term" value="C:plasma membrane"/>
    <property type="evidence" value="ECO:0007669"/>
    <property type="project" value="UniProtKB-SubCell"/>
</dbReference>
<keyword evidence="4 9" id="KW-0812">Transmembrane</keyword>
<evidence type="ECO:0008006" key="14">
    <source>
        <dbReference type="Google" id="ProtNLM"/>
    </source>
</evidence>
<evidence type="ECO:0000256" key="6">
    <source>
        <dbReference type="ARBA" id="ARBA00022989"/>
    </source>
</evidence>
<feature type="transmembrane region" description="Helical" evidence="9">
    <location>
        <begin position="136"/>
        <end position="159"/>
    </location>
</feature>
<feature type="domain" description="Signal transduction histidine kinase subgroup 3 dimerisation and phosphoacceptor" evidence="11">
    <location>
        <begin position="185"/>
        <end position="250"/>
    </location>
</feature>
<sequence length="395" mass="42255">MGSDGTAGSRLALRVAQVALLVRLGLLLLLQVVWLLRGDGVLSVPVVVAAVFSYVALSSSRVRALVARHPILVLLDVVLVAVVVGVVGVDTPFVLALATSALVVGLWLPRVPGLLVVAVLVAVHLTLLAREPVDEATVTAFVIVVPAVLVTLWLLGVAIQRTAAVESRTQAALRDAMSVAATSQERARIAREMHDTIAKSLQSMALTASSLPAHLERRPEVATQRAKELEADCTAVIGQVRELMGELRTESAQVPFCDSVAQVVDEWRSATGRRVTVRLEPVDVTDSLVRYELLMALREALDNVRQHAGRCTTRVSLGAEEDRVTLQVSDDGRGSETEHVAASPERGHFGVAGMRERMELVGGSFAHDTAPGRGTTVTFGVHRRGLVERTTEVMA</sequence>
<keyword evidence="8 9" id="KW-0472">Membrane</keyword>
<feature type="transmembrane region" description="Helical" evidence="9">
    <location>
        <begin position="71"/>
        <end position="95"/>
    </location>
</feature>
<dbReference type="CDD" id="cd16917">
    <property type="entry name" value="HATPase_UhpB-NarQ-NarX-like"/>
    <property type="match status" value="1"/>
</dbReference>
<keyword evidence="3" id="KW-0808">Transferase</keyword>
<dbReference type="PANTHER" id="PTHR24421">
    <property type="entry name" value="NITRATE/NITRITE SENSOR PROTEIN NARX-RELATED"/>
    <property type="match status" value="1"/>
</dbReference>
<dbReference type="InterPro" id="IPR050482">
    <property type="entry name" value="Sensor_HK_TwoCompSys"/>
</dbReference>
<keyword evidence="6 9" id="KW-1133">Transmembrane helix</keyword>